<name>A0A7C8MZL0_9PEZI</name>
<dbReference type="InterPro" id="IPR000073">
    <property type="entry name" value="AB_hydrolase_1"/>
</dbReference>
<dbReference type="EMBL" id="WUBL01000141">
    <property type="protein sequence ID" value="KAF2964676.1"/>
    <property type="molecule type" value="Genomic_DNA"/>
</dbReference>
<dbReference type="Pfam" id="PF12697">
    <property type="entry name" value="Abhydrolase_6"/>
    <property type="match status" value="1"/>
</dbReference>
<sequence length="421" mass="47064">MISFPFEIIEHTILAQHIREWPRATAVSQDDALEIRIKQYRPVDNPNPQPGDVTVIGAHANGFPKEVYEPLWADFHTESKKHGFRIRGIWIADVAHQGQSGLLNKDRLGNDPSWYDHARDLLYMTNVFRAEMPRPIIGIGHSFGSSILTCLSLIHARLFSALILLDPVIHRSLPTLAGAVDMTRLSTFRRNTWPTQDAAAAAFRRSPYYSTWDPRVLDSWIAHGVCKVPGDASGDKVTLLTSRDQEVFSYFRPLYPYMRADGTVDRESAPDFDPATNEPPGPYHPFPFYRGEGSAVLAQLPHVRPSVLWVYGGSAGIWWETSKVCGSGSGGSGGMKAGKVDEIILEGHGHLFPMEVPGLCAEHAAAWVARELQRHEESERKYQEWASLPMEKKTTLSREFMNAIGRPVGRKKASKTQSSKL</sequence>
<dbReference type="Gene3D" id="3.40.50.1820">
    <property type="entry name" value="alpha/beta hydrolase"/>
    <property type="match status" value="1"/>
</dbReference>
<evidence type="ECO:0000259" key="1">
    <source>
        <dbReference type="Pfam" id="PF12697"/>
    </source>
</evidence>
<feature type="domain" description="AB hydrolase-1" evidence="1">
    <location>
        <begin position="58"/>
        <end position="361"/>
    </location>
</feature>
<dbReference type="SUPFAM" id="SSF53474">
    <property type="entry name" value="alpha/beta-Hydrolases"/>
    <property type="match status" value="1"/>
</dbReference>
<organism evidence="2 3">
    <name type="scientific">Xylaria multiplex</name>
    <dbReference type="NCBI Taxonomy" id="323545"/>
    <lineage>
        <taxon>Eukaryota</taxon>
        <taxon>Fungi</taxon>
        <taxon>Dikarya</taxon>
        <taxon>Ascomycota</taxon>
        <taxon>Pezizomycotina</taxon>
        <taxon>Sordariomycetes</taxon>
        <taxon>Xylariomycetidae</taxon>
        <taxon>Xylariales</taxon>
        <taxon>Xylariaceae</taxon>
        <taxon>Xylaria</taxon>
    </lineage>
</organism>
<protein>
    <recommendedName>
        <fullName evidence="1">AB hydrolase-1 domain-containing protein</fullName>
    </recommendedName>
</protein>
<dbReference type="OrthoDB" id="94039at2759"/>
<proteinExistence type="predicted"/>
<dbReference type="Proteomes" id="UP000481858">
    <property type="component" value="Unassembled WGS sequence"/>
</dbReference>
<accession>A0A7C8MZL0</accession>
<dbReference type="InParanoid" id="A0A7C8MZL0"/>
<comment type="caution">
    <text evidence="2">The sequence shown here is derived from an EMBL/GenBank/DDBJ whole genome shotgun (WGS) entry which is preliminary data.</text>
</comment>
<gene>
    <name evidence="2" type="ORF">GQX73_g8903</name>
</gene>
<evidence type="ECO:0000313" key="2">
    <source>
        <dbReference type="EMBL" id="KAF2964676.1"/>
    </source>
</evidence>
<evidence type="ECO:0000313" key="3">
    <source>
        <dbReference type="Proteomes" id="UP000481858"/>
    </source>
</evidence>
<dbReference type="InterPro" id="IPR029058">
    <property type="entry name" value="AB_hydrolase_fold"/>
</dbReference>
<keyword evidence="3" id="KW-1185">Reference proteome</keyword>
<reference evidence="2 3" key="1">
    <citation type="submission" date="2019-12" db="EMBL/GenBank/DDBJ databases">
        <title>Draft genome sequence of the ascomycete Xylaria multiplex DSM 110363.</title>
        <authorList>
            <person name="Buettner E."/>
            <person name="Kellner H."/>
        </authorList>
    </citation>
    <scope>NUCLEOTIDE SEQUENCE [LARGE SCALE GENOMIC DNA]</scope>
    <source>
        <strain evidence="2 3">DSM 110363</strain>
    </source>
</reference>
<dbReference type="AlphaFoldDB" id="A0A7C8MZL0"/>